<dbReference type="InterPro" id="IPR050306">
    <property type="entry name" value="PfkB_Carbo_kinase"/>
</dbReference>
<dbReference type="InterPro" id="IPR011611">
    <property type="entry name" value="PfkB_dom"/>
</dbReference>
<evidence type="ECO:0000256" key="1">
    <source>
        <dbReference type="ARBA" id="ARBA00010688"/>
    </source>
</evidence>
<evidence type="ECO:0000313" key="6">
    <source>
        <dbReference type="Proteomes" id="UP000198867"/>
    </source>
</evidence>
<evidence type="ECO:0000313" key="5">
    <source>
        <dbReference type="EMBL" id="SFN36440.1"/>
    </source>
</evidence>
<dbReference type="STRING" id="995034.SAMN05216219_0170"/>
<feature type="domain" description="Carbohydrate kinase PfkB" evidence="4">
    <location>
        <begin position="2"/>
        <end position="327"/>
    </location>
</feature>
<name>A0A1I4YFQ6_9MICO</name>
<dbReference type="PANTHER" id="PTHR43085:SF57">
    <property type="entry name" value="CARBOHYDRATE KINASE PFKB DOMAIN-CONTAINING PROTEIN"/>
    <property type="match status" value="1"/>
</dbReference>
<dbReference type="AlphaFoldDB" id="A0A1I4YFQ6"/>
<dbReference type="InterPro" id="IPR029056">
    <property type="entry name" value="Ribokinase-like"/>
</dbReference>
<dbReference type="Gene3D" id="3.40.1190.20">
    <property type="match status" value="1"/>
</dbReference>
<dbReference type="RefSeq" id="WP_090707980.1">
    <property type="nucleotide sequence ID" value="NZ_FOVM01000001.1"/>
</dbReference>
<sequence>MRRVVIAGHICVDITPGLLATTRIEPGRLFEVGALAMSLGGCVANTGGDLADLGLPVRVHTAVGDDELGSIVTRLIAQRPGMVGPPLVVSGANTSYSLVLEPPGVDRTFWHHTGANDRFDGTTVPLENCDLMHLGYPPLLPGLLVDHGAPLVALLERARAAGVTTSIDLAVVDRDSATGHLDWDTILRRMASATDVLSPSLDDLTSALGIDEPPGMALVSRLADQLIAWGAAVVMLSSGSGGLFLRTGSRERLAAGGSALSGLSELWADVRLEIPPVPVPEAVTTNGAGDAATAGLLYSIAAGVGPQEAGTIASACSAAVITGRPTTIDTLLELRPDLTSVLTVDPGGYPVR</sequence>
<protein>
    <submittedName>
        <fullName evidence="5">Sugar or nucleoside kinase, ribokinase family</fullName>
    </submittedName>
</protein>
<dbReference type="Proteomes" id="UP000198867">
    <property type="component" value="Unassembled WGS sequence"/>
</dbReference>
<evidence type="ECO:0000259" key="4">
    <source>
        <dbReference type="Pfam" id="PF00294"/>
    </source>
</evidence>
<keyword evidence="2" id="KW-0808">Transferase</keyword>
<evidence type="ECO:0000256" key="3">
    <source>
        <dbReference type="ARBA" id="ARBA00022777"/>
    </source>
</evidence>
<dbReference type="EMBL" id="FOVM01000001">
    <property type="protein sequence ID" value="SFN36440.1"/>
    <property type="molecule type" value="Genomic_DNA"/>
</dbReference>
<organism evidence="5 6">
    <name type="scientific">Mycetocola miduiensis</name>
    <dbReference type="NCBI Taxonomy" id="995034"/>
    <lineage>
        <taxon>Bacteria</taxon>
        <taxon>Bacillati</taxon>
        <taxon>Actinomycetota</taxon>
        <taxon>Actinomycetes</taxon>
        <taxon>Micrococcales</taxon>
        <taxon>Microbacteriaceae</taxon>
        <taxon>Mycetocola</taxon>
    </lineage>
</organism>
<dbReference type="PANTHER" id="PTHR43085">
    <property type="entry name" value="HEXOKINASE FAMILY MEMBER"/>
    <property type="match status" value="1"/>
</dbReference>
<accession>A0A1I4YFQ6</accession>
<dbReference type="Pfam" id="PF00294">
    <property type="entry name" value="PfkB"/>
    <property type="match status" value="1"/>
</dbReference>
<dbReference type="OrthoDB" id="9808275at2"/>
<evidence type="ECO:0000256" key="2">
    <source>
        <dbReference type="ARBA" id="ARBA00022679"/>
    </source>
</evidence>
<proteinExistence type="inferred from homology"/>
<reference evidence="6" key="1">
    <citation type="submission" date="2016-10" db="EMBL/GenBank/DDBJ databases">
        <authorList>
            <person name="Varghese N."/>
            <person name="Submissions S."/>
        </authorList>
    </citation>
    <scope>NUCLEOTIDE SEQUENCE [LARGE SCALE GENOMIC DNA]</scope>
    <source>
        <strain evidence="6">CGMCC 1.11101</strain>
    </source>
</reference>
<keyword evidence="6" id="KW-1185">Reference proteome</keyword>
<keyword evidence="3 5" id="KW-0418">Kinase</keyword>
<dbReference type="SUPFAM" id="SSF53613">
    <property type="entry name" value="Ribokinase-like"/>
    <property type="match status" value="1"/>
</dbReference>
<gene>
    <name evidence="5" type="ORF">SAMN05216219_0170</name>
</gene>
<dbReference type="GO" id="GO:0016301">
    <property type="term" value="F:kinase activity"/>
    <property type="evidence" value="ECO:0007669"/>
    <property type="project" value="UniProtKB-KW"/>
</dbReference>
<comment type="similarity">
    <text evidence="1">Belongs to the carbohydrate kinase PfkB family.</text>
</comment>